<evidence type="ECO:0000313" key="3">
    <source>
        <dbReference type="Proteomes" id="UP001221898"/>
    </source>
</evidence>
<reference evidence="2" key="1">
    <citation type="journal article" date="2023" name="Science">
        <title>Genome structures resolve the early diversification of teleost fishes.</title>
        <authorList>
            <person name="Parey E."/>
            <person name="Louis A."/>
            <person name="Montfort J."/>
            <person name="Bouchez O."/>
            <person name="Roques C."/>
            <person name="Iampietro C."/>
            <person name="Lluch J."/>
            <person name="Castinel A."/>
            <person name="Donnadieu C."/>
            <person name="Desvignes T."/>
            <person name="Floi Bucao C."/>
            <person name="Jouanno E."/>
            <person name="Wen M."/>
            <person name="Mejri S."/>
            <person name="Dirks R."/>
            <person name="Jansen H."/>
            <person name="Henkel C."/>
            <person name="Chen W.J."/>
            <person name="Zahm M."/>
            <person name="Cabau C."/>
            <person name="Klopp C."/>
            <person name="Thompson A.W."/>
            <person name="Robinson-Rechavi M."/>
            <person name="Braasch I."/>
            <person name="Lecointre G."/>
            <person name="Bobe J."/>
            <person name="Postlethwait J.H."/>
            <person name="Berthelot C."/>
            <person name="Roest Crollius H."/>
            <person name="Guiguen Y."/>
        </authorList>
    </citation>
    <scope>NUCLEOTIDE SEQUENCE</scope>
    <source>
        <strain evidence="2">NC1722</strain>
    </source>
</reference>
<sequence>MWVWVQWCRSGAGPRLRDSLSGRGASQRWNRWRRPEEDARQRNFHTVGPPNRRFRAAGTNVLASHLGDPFRSHEQTERAALPLCAVLKGWSGGGRGNRTESHVRCHRRGRHLDSR</sequence>
<feature type="compositionally biased region" description="Basic residues" evidence="1">
    <location>
        <begin position="104"/>
        <end position="115"/>
    </location>
</feature>
<feature type="region of interest" description="Disordered" evidence="1">
    <location>
        <begin position="93"/>
        <end position="115"/>
    </location>
</feature>
<proteinExistence type="predicted"/>
<accession>A0AAD7RNH7</accession>
<dbReference type="AlphaFoldDB" id="A0AAD7RNH7"/>
<feature type="region of interest" description="Disordered" evidence="1">
    <location>
        <begin position="31"/>
        <end position="53"/>
    </location>
</feature>
<comment type="caution">
    <text evidence="2">The sequence shown here is derived from an EMBL/GenBank/DDBJ whole genome shotgun (WGS) entry which is preliminary data.</text>
</comment>
<name>A0AAD7RNH7_9TELE</name>
<keyword evidence="3" id="KW-1185">Reference proteome</keyword>
<evidence type="ECO:0000256" key="1">
    <source>
        <dbReference type="SAM" id="MobiDB-lite"/>
    </source>
</evidence>
<dbReference type="EMBL" id="JAINUG010000213">
    <property type="protein sequence ID" value="KAJ8387335.1"/>
    <property type="molecule type" value="Genomic_DNA"/>
</dbReference>
<evidence type="ECO:0000313" key="2">
    <source>
        <dbReference type="EMBL" id="KAJ8387335.1"/>
    </source>
</evidence>
<dbReference type="Proteomes" id="UP001221898">
    <property type="component" value="Unassembled WGS sequence"/>
</dbReference>
<protein>
    <submittedName>
        <fullName evidence="2">Uncharacterized protein</fullName>
    </submittedName>
</protein>
<organism evidence="2 3">
    <name type="scientific">Aldrovandia affinis</name>
    <dbReference type="NCBI Taxonomy" id="143900"/>
    <lineage>
        <taxon>Eukaryota</taxon>
        <taxon>Metazoa</taxon>
        <taxon>Chordata</taxon>
        <taxon>Craniata</taxon>
        <taxon>Vertebrata</taxon>
        <taxon>Euteleostomi</taxon>
        <taxon>Actinopterygii</taxon>
        <taxon>Neopterygii</taxon>
        <taxon>Teleostei</taxon>
        <taxon>Notacanthiformes</taxon>
        <taxon>Halosauridae</taxon>
        <taxon>Aldrovandia</taxon>
    </lineage>
</organism>
<gene>
    <name evidence="2" type="ORF">AAFF_G00158310</name>
</gene>